<dbReference type="Proteomes" id="UP000176216">
    <property type="component" value="Unassembled WGS sequence"/>
</dbReference>
<evidence type="ECO:0000313" key="2">
    <source>
        <dbReference type="EMBL" id="OGZ24857.1"/>
    </source>
</evidence>
<organism evidence="2 3">
    <name type="scientific">Candidatus Nealsonbacteria bacterium RIFCSPLOWO2_02_39_8</name>
    <dbReference type="NCBI Taxonomy" id="1801674"/>
    <lineage>
        <taxon>Bacteria</taxon>
        <taxon>Candidatus Nealsoniibacteriota</taxon>
    </lineage>
</organism>
<dbReference type="InterPro" id="IPR007813">
    <property type="entry name" value="PilN"/>
</dbReference>
<sequence>MSNIFLYQVPAGTWRKKIKMAIKITTRRNVKAPVWSIVLLVLSIILITGGVLHYLYIDNQLKKLAEKLVVSPPETALKEDVLAKEREINLINSKTGIFEKIILDHKNAVSIFDFLEKICLKNVWFSNFNLNNKEISVFGNADNFVTLEQQIILLKKQPAVNNITLSGAKISKEGGVDFSFLINFNRQVFKQ</sequence>
<reference evidence="2 3" key="1">
    <citation type="journal article" date="2016" name="Nat. Commun.">
        <title>Thousands of microbial genomes shed light on interconnected biogeochemical processes in an aquifer system.</title>
        <authorList>
            <person name="Anantharaman K."/>
            <person name="Brown C.T."/>
            <person name="Hug L.A."/>
            <person name="Sharon I."/>
            <person name="Castelle C.J."/>
            <person name="Probst A.J."/>
            <person name="Thomas B.C."/>
            <person name="Singh A."/>
            <person name="Wilkins M.J."/>
            <person name="Karaoz U."/>
            <person name="Brodie E.L."/>
            <person name="Williams K.H."/>
            <person name="Hubbard S.S."/>
            <person name="Banfield J.F."/>
        </authorList>
    </citation>
    <scope>NUCLEOTIDE SEQUENCE [LARGE SCALE GENOMIC DNA]</scope>
</reference>
<keyword evidence="1" id="KW-1133">Transmembrane helix</keyword>
<feature type="transmembrane region" description="Helical" evidence="1">
    <location>
        <begin position="34"/>
        <end position="57"/>
    </location>
</feature>
<proteinExistence type="predicted"/>
<name>A0A1G2EGH3_9BACT</name>
<gene>
    <name evidence="2" type="ORF">A2W71_02890</name>
</gene>
<comment type="caution">
    <text evidence="2">The sequence shown here is derived from an EMBL/GenBank/DDBJ whole genome shotgun (WGS) entry which is preliminary data.</text>
</comment>
<evidence type="ECO:0008006" key="4">
    <source>
        <dbReference type="Google" id="ProtNLM"/>
    </source>
</evidence>
<accession>A0A1G2EGH3</accession>
<keyword evidence="1" id="KW-0472">Membrane</keyword>
<dbReference type="Pfam" id="PF05137">
    <property type="entry name" value="PilN"/>
    <property type="match status" value="1"/>
</dbReference>
<dbReference type="EMBL" id="MHMJ01000041">
    <property type="protein sequence ID" value="OGZ24857.1"/>
    <property type="molecule type" value="Genomic_DNA"/>
</dbReference>
<dbReference type="AlphaFoldDB" id="A0A1G2EGH3"/>
<evidence type="ECO:0000313" key="3">
    <source>
        <dbReference type="Proteomes" id="UP000176216"/>
    </source>
</evidence>
<keyword evidence="1" id="KW-0812">Transmembrane</keyword>
<evidence type="ECO:0000256" key="1">
    <source>
        <dbReference type="SAM" id="Phobius"/>
    </source>
</evidence>
<protein>
    <recommendedName>
        <fullName evidence="4">PilN domain-containing protein</fullName>
    </recommendedName>
</protein>